<comment type="caution">
    <text evidence="1">The sequence shown here is derived from an EMBL/GenBank/DDBJ whole genome shotgun (WGS) entry which is preliminary data.</text>
</comment>
<evidence type="ECO:0000313" key="2">
    <source>
        <dbReference type="Proteomes" id="UP000626109"/>
    </source>
</evidence>
<name>A0A813J8B0_POLGL</name>
<dbReference type="AlphaFoldDB" id="A0A813J8B0"/>
<gene>
    <name evidence="1" type="ORF">PGLA2088_LOCUS17999</name>
</gene>
<proteinExistence type="predicted"/>
<reference evidence="1" key="1">
    <citation type="submission" date="2021-02" db="EMBL/GenBank/DDBJ databases">
        <authorList>
            <person name="Dougan E. K."/>
            <person name="Rhodes N."/>
            <person name="Thang M."/>
            <person name="Chan C."/>
        </authorList>
    </citation>
    <scope>NUCLEOTIDE SEQUENCE</scope>
</reference>
<feature type="non-terminal residue" evidence="1">
    <location>
        <position position="1"/>
    </location>
</feature>
<dbReference type="EMBL" id="CAJNNW010024422">
    <property type="protein sequence ID" value="CAE8672298.1"/>
    <property type="molecule type" value="Genomic_DNA"/>
</dbReference>
<organism evidence="1 2">
    <name type="scientific">Polarella glacialis</name>
    <name type="common">Dinoflagellate</name>
    <dbReference type="NCBI Taxonomy" id="89957"/>
    <lineage>
        <taxon>Eukaryota</taxon>
        <taxon>Sar</taxon>
        <taxon>Alveolata</taxon>
        <taxon>Dinophyceae</taxon>
        <taxon>Suessiales</taxon>
        <taxon>Suessiaceae</taxon>
        <taxon>Polarella</taxon>
    </lineage>
</organism>
<evidence type="ECO:0000313" key="1">
    <source>
        <dbReference type="EMBL" id="CAE8672298.1"/>
    </source>
</evidence>
<sequence>GGNEGIFKSALQSSMMGQCNSQLHLLLPNALLQQALIPNGQLGEIANKCSIRIDLGQEVQPNLRQVTLSGGVAANAMASYFLQERALQWGGH</sequence>
<protein>
    <submittedName>
        <fullName evidence="1">Uncharacterized protein</fullName>
    </submittedName>
</protein>
<accession>A0A813J8B0</accession>
<dbReference type="Proteomes" id="UP000626109">
    <property type="component" value="Unassembled WGS sequence"/>
</dbReference>